<name>A0A174WQ09_BACT4</name>
<keyword evidence="2" id="KW-0472">Membrane</keyword>
<dbReference type="GO" id="GO:0003978">
    <property type="term" value="F:UDP-glucose 4-epimerase activity"/>
    <property type="evidence" value="ECO:0007669"/>
    <property type="project" value="UniProtKB-EC"/>
</dbReference>
<feature type="transmembrane region" description="Helical" evidence="2">
    <location>
        <begin position="55"/>
        <end position="79"/>
    </location>
</feature>
<evidence type="ECO:0000256" key="1">
    <source>
        <dbReference type="ARBA" id="ARBA00007430"/>
    </source>
</evidence>
<protein>
    <submittedName>
        <fullName evidence="4">Capsular polysaccharide biosynthesis protein capD</fullName>
        <ecNumber evidence="4">5.1.3.2</ecNumber>
    </submittedName>
</protein>
<dbReference type="PANTHER" id="PTHR43318">
    <property type="entry name" value="UDP-N-ACETYLGLUCOSAMINE 4,6-DEHYDRATASE"/>
    <property type="match status" value="1"/>
</dbReference>
<dbReference type="EMBL" id="CZBI01000012">
    <property type="protein sequence ID" value="CUQ46235.1"/>
    <property type="molecule type" value="Genomic_DNA"/>
</dbReference>
<evidence type="ECO:0000313" key="4">
    <source>
        <dbReference type="EMBL" id="CUQ46235.1"/>
    </source>
</evidence>
<comment type="similarity">
    <text evidence="1">Belongs to the polysaccharide synthase family.</text>
</comment>
<dbReference type="Gene3D" id="3.40.50.720">
    <property type="entry name" value="NAD(P)-binding Rossmann-like Domain"/>
    <property type="match status" value="2"/>
</dbReference>
<evidence type="ECO:0000256" key="2">
    <source>
        <dbReference type="SAM" id="Phobius"/>
    </source>
</evidence>
<dbReference type="AlphaFoldDB" id="A0A174WQ09"/>
<dbReference type="EC" id="5.1.3.2" evidence="4"/>
<dbReference type="Pfam" id="PF02719">
    <property type="entry name" value="Polysacc_synt_2"/>
    <property type="match status" value="1"/>
</dbReference>
<keyword evidence="2" id="KW-0812">Transmembrane</keyword>
<feature type="transmembrane region" description="Helical" evidence="2">
    <location>
        <begin position="91"/>
        <end position="113"/>
    </location>
</feature>
<dbReference type="InterPro" id="IPR051203">
    <property type="entry name" value="Polysaccharide_Synthase-Rel"/>
</dbReference>
<dbReference type="PANTHER" id="PTHR43318:SF1">
    <property type="entry name" value="POLYSACCHARIDE BIOSYNTHESIS PROTEIN EPSC-RELATED"/>
    <property type="match status" value="1"/>
</dbReference>
<evidence type="ECO:0000259" key="3">
    <source>
        <dbReference type="Pfam" id="PF02719"/>
    </source>
</evidence>
<gene>
    <name evidence="4" type="primary">capD_4</name>
    <name evidence="4" type="ORF">ERS852557_04739</name>
</gene>
<accession>A0A174WQ09</accession>
<dbReference type="SUPFAM" id="SSF51735">
    <property type="entry name" value="NAD(P)-binding Rossmann-fold domains"/>
    <property type="match status" value="1"/>
</dbReference>
<sequence length="651" mass="74266">MTKDMKKSLEGFLHYIGGNFFSCWLVLGVDTFLAVLCTFFAFVGIHYITAIDWNIIRLLSLLIVAFLSSIVGELLFNTFRNTIRYSEIRDLWRIGCSVVFKTTCIFIYMFFFFKGNRLFHSQELVFILSDGMLTLISLITIRVLMIVTYESLVGMVKKANMKVLIYGTDEKSVALKTRLRNSNHYKIVGFCIYSLEHNRRILADSRIYSFSNQASFDVLIKKRHIQGILFARSEFVKEEENRLLEYCKMNNVKTLIAPSISETDVDGLFHQFVRPIRIEDLLGREEIKINMQEIAMEYSEKTILVTGAAGSIGSELCRQLAQNGVRKLILFDSAETPLHNVRLEFEKKYPGIDFVPVIGDVRSIQRLRMVFEKYHPQIVFHAAAYKHVPLMEENPCEAVFVNVVGSRQVADMAVEYGAEKMIMISTDKAVNPTNVMGASKRLAEIYVQSLGCAIKKGTVKGRTKFVTTRFGNVLGSNGSVIPHFKEQIENGGPVTVTHKDIIRYFMTIPEACRLVMEAGMMGEGNEIFVFEMGEPVKIVDLATRMIELAGYRPDEDIKIEFTGLRPGEKLYEELLSTEENTLPTSNKKIKIAKVRHYEYNDILAYYAEFENLARNAEVMDTVILMKKVVPEFISKNSRFEILDNLVSCTTT</sequence>
<dbReference type="InterPro" id="IPR036291">
    <property type="entry name" value="NAD(P)-bd_dom_sf"/>
</dbReference>
<evidence type="ECO:0000313" key="5">
    <source>
        <dbReference type="Proteomes" id="UP000095541"/>
    </source>
</evidence>
<feature type="transmembrane region" description="Helical" evidence="2">
    <location>
        <begin position="133"/>
        <end position="152"/>
    </location>
</feature>
<dbReference type="CDD" id="cd05237">
    <property type="entry name" value="UDP_invert_4-6DH_SDR_e"/>
    <property type="match status" value="1"/>
</dbReference>
<reference evidence="4 5" key="1">
    <citation type="submission" date="2015-09" db="EMBL/GenBank/DDBJ databases">
        <authorList>
            <consortium name="Pathogen Informatics"/>
        </authorList>
    </citation>
    <scope>NUCLEOTIDE SEQUENCE [LARGE SCALE GENOMIC DNA]</scope>
    <source>
        <strain evidence="4 5">2789STDY5834945</strain>
    </source>
</reference>
<dbReference type="Proteomes" id="UP000095541">
    <property type="component" value="Unassembled WGS sequence"/>
</dbReference>
<organism evidence="4 5">
    <name type="scientific">Bacteroides thetaiotaomicron</name>
    <dbReference type="NCBI Taxonomy" id="818"/>
    <lineage>
        <taxon>Bacteria</taxon>
        <taxon>Pseudomonadati</taxon>
        <taxon>Bacteroidota</taxon>
        <taxon>Bacteroidia</taxon>
        <taxon>Bacteroidales</taxon>
        <taxon>Bacteroidaceae</taxon>
        <taxon>Bacteroides</taxon>
    </lineage>
</organism>
<feature type="transmembrane region" description="Helical" evidence="2">
    <location>
        <begin position="21"/>
        <end position="49"/>
    </location>
</feature>
<dbReference type="InterPro" id="IPR003869">
    <property type="entry name" value="Polysac_CapD-like"/>
</dbReference>
<feature type="domain" description="Polysaccharide biosynthesis protein CapD-like" evidence="3">
    <location>
        <begin position="303"/>
        <end position="592"/>
    </location>
</feature>
<keyword evidence="2" id="KW-1133">Transmembrane helix</keyword>
<proteinExistence type="inferred from homology"/>
<keyword evidence="4" id="KW-0413">Isomerase</keyword>